<name>M7Z0G3_TRIUA</name>
<sequence>MASAAEEKHKNQEAETGSVIGGRGLDVRKDGVAREVVRMEREAVIPIIKPKLVMKLADLIARDAESVKMSDLGLLSFYLGIEVQQSSSGIFIAQSVYARKLLEKSGMAGCKPCHMLMEPCFKLSRESTAPMVDATQYRNIIGSLRYPAPMEGHLTTVKHILRYFAGTIHLGCRYTKGNSTPRLVGYNDSDLGGNVDTRKSTSGTLFFLGGGVVPWQRFCTHCRGLQLAWLIRAAGLGDDGVAHAHMRFDSWDEHEVDRNEFLKLCKKVEYTIRAWYLLQFDDLMQLYSLFDPVNGEKRLEQQNLTPEEIDTLEFNFMTYLFQLKVVTIWIYCIEQIMEKSNFKLLSDEEYDVAQSGKYLLNLPIKVDESKLDKKLLTTYFKEHPHDNLPTFADKYIIFRRGVGFDRTTDYFVMEKVDVLISRVWSSLQRVTRIDRLFSKKPQSKSRNDIKKTDEIIEDTEEQELFVERIRLEKIELRLLIVLSLKFYKTTIKCNLKNRYVLLDSIKNLMSKMTIQEPTFDRMIVVYRQAGMKAKPSRGIFVKHFKNIPMADMEIVLPEKKNPTLTPMDWVKFLISAVIGLVTLVGSLEMPKADVWVVIAIMSGVIGYCAKIYFTFQQNMTLYQNLITKSMYDKQLDSGKGTLLHLCDDVIQQEVKEVIISYYILMEQGKATIQDLDLHCEELIKEEFGAECNFDVHDAVKKLEKLGIVHRLEVWISSSSPAGRSVWQVACENHSHGMWSLVDYQQLCKDFVEKEGYYELIWLKKMMFFFGDSNMRSKELELHLLLEFGLC</sequence>
<evidence type="ECO:0000259" key="3">
    <source>
        <dbReference type="Pfam" id="PF07727"/>
    </source>
</evidence>
<keyword evidence="2" id="KW-0472">Membrane</keyword>
<dbReference type="PANTHER" id="PTHR33645">
    <property type="entry name" value="AMINOPEPTIDASE (DUF3754)"/>
    <property type="match status" value="1"/>
</dbReference>
<organism evidence="4">
    <name type="scientific">Triticum urartu</name>
    <name type="common">Red wild einkorn</name>
    <name type="synonym">Crithodium urartu</name>
    <dbReference type="NCBI Taxonomy" id="4572"/>
    <lineage>
        <taxon>Eukaryota</taxon>
        <taxon>Viridiplantae</taxon>
        <taxon>Streptophyta</taxon>
        <taxon>Embryophyta</taxon>
        <taxon>Tracheophyta</taxon>
        <taxon>Spermatophyta</taxon>
        <taxon>Magnoliopsida</taxon>
        <taxon>Liliopsida</taxon>
        <taxon>Poales</taxon>
        <taxon>Poaceae</taxon>
        <taxon>BOP clade</taxon>
        <taxon>Pooideae</taxon>
        <taxon>Triticodae</taxon>
        <taxon>Triticeae</taxon>
        <taxon>Triticinae</taxon>
        <taxon>Triticum</taxon>
    </lineage>
</organism>
<dbReference type="InterPro" id="IPR013103">
    <property type="entry name" value="RVT_2"/>
</dbReference>
<feature type="compositionally biased region" description="Basic and acidic residues" evidence="1">
    <location>
        <begin position="1"/>
        <end position="13"/>
    </location>
</feature>
<dbReference type="AlphaFoldDB" id="M7Z0G3"/>
<feature type="transmembrane region" description="Helical" evidence="2">
    <location>
        <begin position="594"/>
        <end position="615"/>
    </location>
</feature>
<feature type="transmembrane region" description="Helical" evidence="2">
    <location>
        <begin position="569"/>
        <end position="587"/>
    </location>
</feature>
<dbReference type="STRING" id="4572.M7Z0G3"/>
<keyword evidence="2" id="KW-0812">Transmembrane</keyword>
<feature type="region of interest" description="Disordered" evidence="1">
    <location>
        <begin position="1"/>
        <end position="22"/>
    </location>
</feature>
<evidence type="ECO:0000313" key="4">
    <source>
        <dbReference type="EMBL" id="EMS45830.1"/>
    </source>
</evidence>
<dbReference type="PANTHER" id="PTHR33645:SF14">
    <property type="entry name" value="EXPRESSED PROTEIN"/>
    <property type="match status" value="1"/>
</dbReference>
<reference evidence="4" key="1">
    <citation type="journal article" date="2013" name="Nature">
        <title>Draft genome of the wheat A-genome progenitor Triticum urartu.</title>
        <authorList>
            <person name="Ling H.Q."/>
            <person name="Zhao S."/>
            <person name="Liu D."/>
            <person name="Wang J."/>
            <person name="Sun H."/>
            <person name="Zhang C."/>
            <person name="Fan H."/>
            <person name="Li D."/>
            <person name="Dong L."/>
            <person name="Tao Y."/>
            <person name="Gao C."/>
            <person name="Wu H."/>
            <person name="Li Y."/>
            <person name="Cui Y."/>
            <person name="Guo X."/>
            <person name="Zheng S."/>
            <person name="Wang B."/>
            <person name="Yu K."/>
            <person name="Liang Q."/>
            <person name="Yang W."/>
            <person name="Lou X."/>
            <person name="Chen J."/>
            <person name="Feng M."/>
            <person name="Jian J."/>
            <person name="Zhang X."/>
            <person name="Luo G."/>
            <person name="Jiang Y."/>
            <person name="Liu J."/>
            <person name="Wang Z."/>
            <person name="Sha Y."/>
            <person name="Zhang B."/>
            <person name="Wu H."/>
            <person name="Tang D."/>
            <person name="Shen Q."/>
            <person name="Xue P."/>
            <person name="Zou S."/>
            <person name="Wang X."/>
            <person name="Liu X."/>
            <person name="Wang F."/>
            <person name="Yang Y."/>
            <person name="An X."/>
            <person name="Dong Z."/>
            <person name="Zhang K."/>
            <person name="Zhang X."/>
            <person name="Luo M.C."/>
            <person name="Dvorak J."/>
            <person name="Tong Y."/>
            <person name="Wang J."/>
            <person name="Yang H."/>
            <person name="Li Z."/>
            <person name="Wang D."/>
            <person name="Zhang A."/>
            <person name="Wang J."/>
        </authorList>
    </citation>
    <scope>NUCLEOTIDE SEQUENCE</scope>
</reference>
<protein>
    <recommendedName>
        <fullName evidence="3">Reverse transcriptase Ty1/copia-type domain-containing protein</fullName>
    </recommendedName>
</protein>
<dbReference type="InterPro" id="IPR022227">
    <property type="entry name" value="DUF3754"/>
</dbReference>
<evidence type="ECO:0000256" key="1">
    <source>
        <dbReference type="SAM" id="MobiDB-lite"/>
    </source>
</evidence>
<proteinExistence type="predicted"/>
<dbReference type="eggNOG" id="KOG0017">
    <property type="taxonomic scope" value="Eukaryota"/>
</dbReference>
<dbReference type="Pfam" id="PF12576">
    <property type="entry name" value="DUF3754"/>
    <property type="match status" value="1"/>
</dbReference>
<feature type="domain" description="Reverse transcriptase Ty1/copia-type" evidence="3">
    <location>
        <begin position="48"/>
        <end position="117"/>
    </location>
</feature>
<accession>M7Z0G3</accession>
<gene>
    <name evidence="4" type="ORF">TRIUR3_35048</name>
</gene>
<evidence type="ECO:0000256" key="2">
    <source>
        <dbReference type="SAM" id="Phobius"/>
    </source>
</evidence>
<keyword evidence="2" id="KW-1133">Transmembrane helix</keyword>
<dbReference type="EMBL" id="KD281808">
    <property type="protein sequence ID" value="EMS45830.1"/>
    <property type="molecule type" value="Genomic_DNA"/>
</dbReference>
<dbReference type="Pfam" id="PF07727">
    <property type="entry name" value="RVT_2"/>
    <property type="match status" value="1"/>
</dbReference>